<dbReference type="Gene3D" id="3.80.10.10">
    <property type="entry name" value="Ribonuclease Inhibitor"/>
    <property type="match status" value="1"/>
</dbReference>
<dbReference type="Proteomes" id="UP001362999">
    <property type="component" value="Unassembled WGS sequence"/>
</dbReference>
<comment type="caution">
    <text evidence="1">The sequence shown here is derived from an EMBL/GenBank/DDBJ whole genome shotgun (WGS) entry which is preliminary data.</text>
</comment>
<keyword evidence="2" id="KW-1185">Reference proteome</keyword>
<dbReference type="SUPFAM" id="SSF52058">
    <property type="entry name" value="L domain-like"/>
    <property type="match status" value="1"/>
</dbReference>
<accession>A0AAW0CAR3</accession>
<evidence type="ECO:0000313" key="2">
    <source>
        <dbReference type="Proteomes" id="UP001362999"/>
    </source>
</evidence>
<evidence type="ECO:0000313" key="1">
    <source>
        <dbReference type="EMBL" id="KAK7035983.1"/>
    </source>
</evidence>
<name>A0AAW0CAR3_9AGAR</name>
<organism evidence="1 2">
    <name type="scientific">Favolaschia claudopus</name>
    <dbReference type="NCBI Taxonomy" id="2862362"/>
    <lineage>
        <taxon>Eukaryota</taxon>
        <taxon>Fungi</taxon>
        <taxon>Dikarya</taxon>
        <taxon>Basidiomycota</taxon>
        <taxon>Agaricomycotina</taxon>
        <taxon>Agaricomycetes</taxon>
        <taxon>Agaricomycetidae</taxon>
        <taxon>Agaricales</taxon>
        <taxon>Marasmiineae</taxon>
        <taxon>Mycenaceae</taxon>
        <taxon>Favolaschia</taxon>
    </lineage>
</organism>
<gene>
    <name evidence="1" type="ORF">R3P38DRAFT_2698061</name>
</gene>
<sequence>MPDSSLPDELVSEILSPALKVSDEVFSNTDHVSPFATYGESTSAYLIVCKSWLRVATPLLYNTVVLRSKAQAKSLATVLSGSSELGHFIKKLRVEGGFGPAMQTILRCSPNITDLFLTLEIYSSDNTGGLCRGLSLINPSRFILQDFKDKILDNKMVSQLLEALSQSSGKWSNLVVFDCPFYGYGTEAQEAIVPAFRSKQLHTVVIPHYGMIPWAYSTFKACPLKTIQIKQPMGSWERTQLPEDDPVLMSLLKFTHRKNPKAKVPEITPDPPLIPPSLNPSFVPLTNASKEVQDAIWARVLYFAMPPRKLALLMVSKSLHRLALSYYYADIVVRTCDELARLSSILTREPTLGAHICTLSFTYYNWDYRYLSDLSDEDSDDSVEDLVQESSVANKLSRAAWILAIVSRTSNLTRFGDQNLTKLSFVGDVMPGEQPSITWDAFEALVTCSGPSLREVSLCVYPGKHVSPVVFNNFTALRMLLWKSDSVFINVSDISVDALPHLEELRVLATDSSFLSVLSRTTLQSLRRVSFPSRSCGSLRAFLENHGSKLSELSISKASSESLGVELLELCPNLSILSLYWERYNTFPPKAEILHPPNTVPSLEKIVFGMPSQLSSKDKVSRWDAFFADFNPQHLSGLREIQCKCFLWPTTERDIAKSDWVRWADKLLNRHGVHFSDKNGTKWRPRLKVK</sequence>
<dbReference type="AlphaFoldDB" id="A0AAW0CAR3"/>
<dbReference type="InterPro" id="IPR032675">
    <property type="entry name" value="LRR_dom_sf"/>
</dbReference>
<dbReference type="EMBL" id="JAWWNJ010000019">
    <property type="protein sequence ID" value="KAK7035983.1"/>
    <property type="molecule type" value="Genomic_DNA"/>
</dbReference>
<protein>
    <submittedName>
        <fullName evidence="1">F-box domain-containing protein</fullName>
    </submittedName>
</protein>
<reference evidence="1 2" key="1">
    <citation type="journal article" date="2024" name="J Genomics">
        <title>Draft genome sequencing and assembly of Favolaschia claudopus CIRM-BRFM 2984 isolated from oak limbs.</title>
        <authorList>
            <person name="Navarro D."/>
            <person name="Drula E."/>
            <person name="Chaduli D."/>
            <person name="Cazenave R."/>
            <person name="Ahrendt S."/>
            <person name="Wang J."/>
            <person name="Lipzen A."/>
            <person name="Daum C."/>
            <person name="Barry K."/>
            <person name="Grigoriev I.V."/>
            <person name="Favel A."/>
            <person name="Rosso M.N."/>
            <person name="Martin F."/>
        </authorList>
    </citation>
    <scope>NUCLEOTIDE SEQUENCE [LARGE SCALE GENOMIC DNA]</scope>
    <source>
        <strain evidence="1 2">CIRM-BRFM 2984</strain>
    </source>
</reference>
<proteinExistence type="predicted"/>